<keyword evidence="1" id="KW-0677">Repeat</keyword>
<evidence type="ECO:0000256" key="1">
    <source>
        <dbReference type="ARBA" id="ARBA00022737"/>
    </source>
</evidence>
<protein>
    <submittedName>
        <fullName evidence="4">TPR repeat protein</fullName>
    </submittedName>
</protein>
<dbReference type="PANTHER" id="PTHR44858">
    <property type="entry name" value="TETRATRICOPEPTIDE REPEAT PROTEIN 6"/>
    <property type="match status" value="1"/>
</dbReference>
<accession>A0A1E3X5H9</accession>
<evidence type="ECO:0000313" key="4">
    <source>
        <dbReference type="EMBL" id="ODS30923.1"/>
    </source>
</evidence>
<dbReference type="PROSITE" id="PS50005">
    <property type="entry name" value="TPR"/>
    <property type="match status" value="1"/>
</dbReference>
<name>A0A1E3X5H9_9BACT</name>
<keyword evidence="2 3" id="KW-0802">TPR repeat</keyword>
<dbReference type="InterPro" id="IPR050498">
    <property type="entry name" value="Ycf3"/>
</dbReference>
<dbReference type="Proteomes" id="UP000094056">
    <property type="component" value="Unassembled WGS sequence"/>
</dbReference>
<dbReference type="Pfam" id="PF13432">
    <property type="entry name" value="TPR_16"/>
    <property type="match status" value="1"/>
</dbReference>
<dbReference type="PROSITE" id="PS50293">
    <property type="entry name" value="TPR_REGION"/>
    <property type="match status" value="1"/>
</dbReference>
<feature type="repeat" description="TPR" evidence="3">
    <location>
        <begin position="118"/>
        <end position="151"/>
    </location>
</feature>
<evidence type="ECO:0000256" key="2">
    <source>
        <dbReference type="ARBA" id="ARBA00022803"/>
    </source>
</evidence>
<dbReference type="AlphaFoldDB" id="A0A1E3X5H9"/>
<dbReference type="PANTHER" id="PTHR44858:SF1">
    <property type="entry name" value="UDP-N-ACETYLGLUCOSAMINE--PEPTIDE N-ACETYLGLUCOSAMINYLTRANSFERASE SPINDLY-RELATED"/>
    <property type="match status" value="1"/>
</dbReference>
<organism evidence="4 5">
    <name type="scientific">Candidatus Scalindua rubra</name>
    <dbReference type="NCBI Taxonomy" id="1872076"/>
    <lineage>
        <taxon>Bacteria</taxon>
        <taxon>Pseudomonadati</taxon>
        <taxon>Planctomycetota</taxon>
        <taxon>Candidatus Brocadiia</taxon>
        <taxon>Candidatus Brocadiales</taxon>
        <taxon>Candidatus Scalinduaceae</taxon>
        <taxon>Candidatus Scalindua</taxon>
    </lineage>
</organism>
<proteinExistence type="predicted"/>
<dbReference type="EMBL" id="MAYW01000161">
    <property type="protein sequence ID" value="ODS30923.1"/>
    <property type="molecule type" value="Genomic_DNA"/>
</dbReference>
<comment type="caution">
    <text evidence="4">The sequence shown here is derived from an EMBL/GenBank/DDBJ whole genome shotgun (WGS) entry which is preliminary data.</text>
</comment>
<reference evidence="4 5" key="1">
    <citation type="submission" date="2016-07" db="EMBL/GenBank/DDBJ databases">
        <title>Draft genome of Scalindua rubra, obtained from a brine-seawater interface in the Red Sea, sheds light on salt adaptation in anammox bacteria.</title>
        <authorList>
            <person name="Speth D.R."/>
            <person name="Lagkouvardos I."/>
            <person name="Wang Y."/>
            <person name="Qian P.-Y."/>
            <person name="Dutilh B.E."/>
            <person name="Jetten M.S."/>
        </authorList>
    </citation>
    <scope>NUCLEOTIDE SEQUENCE [LARGE SCALE GENOMIC DNA]</scope>
    <source>
        <strain evidence="4">BSI-1</strain>
    </source>
</reference>
<dbReference type="Gene3D" id="1.25.40.10">
    <property type="entry name" value="Tetratricopeptide repeat domain"/>
    <property type="match status" value="1"/>
</dbReference>
<gene>
    <name evidence="4" type="ORF">SCARUB_03962</name>
</gene>
<dbReference type="InterPro" id="IPR011990">
    <property type="entry name" value="TPR-like_helical_dom_sf"/>
</dbReference>
<dbReference type="SMART" id="SM00028">
    <property type="entry name" value="TPR"/>
    <property type="match status" value="3"/>
</dbReference>
<evidence type="ECO:0000256" key="3">
    <source>
        <dbReference type="PROSITE-ProRule" id="PRU00339"/>
    </source>
</evidence>
<dbReference type="InterPro" id="IPR019734">
    <property type="entry name" value="TPR_rpt"/>
</dbReference>
<dbReference type="SUPFAM" id="SSF48452">
    <property type="entry name" value="TPR-like"/>
    <property type="match status" value="1"/>
</dbReference>
<evidence type="ECO:0000313" key="5">
    <source>
        <dbReference type="Proteomes" id="UP000094056"/>
    </source>
</evidence>
<sequence length="458" mass="51030">MRRHKSNFFACIFKSLLLVFGLIILQTTIVNAQSTVVVNKGVKDAILAEDWSKVADLLDQVDAQSSSPVLRVIKGHACLALNKNNESLCMFLSASSGDDLNNWDEWTRVFVKKNGKSAVALYFKGDALARLGKWDDALKAFNRALEIKPKHVMVLNARGVTYAAKGRLANARVDFDEARRLSDFRLADAYANIGFLCIHRKDAVENALNVFNKALKISPHFALALHGRGCIEVILYQIDKAERDFENAKKHGLCGKEFFLENILNFAAYVQGKKKEDLLVILSNEEITNMSLKKAFENLTPGLKGFEHSLNNFGKFGGKPLVGQFSFNNMAKSFDRLSPLEQNIAKDMVSDMLSKNSDLSKHFYNGASKLHDWNTGLGKNLTPETFNLNIGNGKIGGGLTLPGFDHPDRYSNIGNTFKDLAFPHLKNSPHVDGVFTGFNSATWDEGDWPFVAYYGLMY</sequence>